<dbReference type="Proteomes" id="UP001157418">
    <property type="component" value="Unassembled WGS sequence"/>
</dbReference>
<dbReference type="AlphaFoldDB" id="A0AAU9PAE9"/>
<dbReference type="EMBL" id="CAKMRJ010005523">
    <property type="protein sequence ID" value="CAH1447203.1"/>
    <property type="molecule type" value="Genomic_DNA"/>
</dbReference>
<evidence type="ECO:0000313" key="2">
    <source>
        <dbReference type="Proteomes" id="UP001157418"/>
    </source>
</evidence>
<proteinExistence type="predicted"/>
<name>A0AAU9PAE9_9ASTR</name>
<evidence type="ECO:0000313" key="1">
    <source>
        <dbReference type="EMBL" id="CAH1447203.1"/>
    </source>
</evidence>
<sequence length="91" mass="10032">MHAHSSLELKQRFHTSSESFIHKPFTSKQFPPTALASHTSLHRHPLPSFPVTGATVLFPRSHRFRPLLSPQPPVPSSSFPTSAIKVIGNGL</sequence>
<gene>
    <name evidence="1" type="ORF">LVIROSA_LOCUS32833</name>
</gene>
<accession>A0AAU9PAE9</accession>
<protein>
    <submittedName>
        <fullName evidence="1">Uncharacterized protein</fullName>
    </submittedName>
</protein>
<keyword evidence="2" id="KW-1185">Reference proteome</keyword>
<comment type="caution">
    <text evidence="1">The sequence shown here is derived from an EMBL/GenBank/DDBJ whole genome shotgun (WGS) entry which is preliminary data.</text>
</comment>
<reference evidence="1 2" key="1">
    <citation type="submission" date="2022-01" db="EMBL/GenBank/DDBJ databases">
        <authorList>
            <person name="Xiong W."/>
            <person name="Schranz E."/>
        </authorList>
    </citation>
    <scope>NUCLEOTIDE SEQUENCE [LARGE SCALE GENOMIC DNA]</scope>
</reference>
<organism evidence="1 2">
    <name type="scientific">Lactuca virosa</name>
    <dbReference type="NCBI Taxonomy" id="75947"/>
    <lineage>
        <taxon>Eukaryota</taxon>
        <taxon>Viridiplantae</taxon>
        <taxon>Streptophyta</taxon>
        <taxon>Embryophyta</taxon>
        <taxon>Tracheophyta</taxon>
        <taxon>Spermatophyta</taxon>
        <taxon>Magnoliopsida</taxon>
        <taxon>eudicotyledons</taxon>
        <taxon>Gunneridae</taxon>
        <taxon>Pentapetalae</taxon>
        <taxon>asterids</taxon>
        <taxon>campanulids</taxon>
        <taxon>Asterales</taxon>
        <taxon>Asteraceae</taxon>
        <taxon>Cichorioideae</taxon>
        <taxon>Cichorieae</taxon>
        <taxon>Lactucinae</taxon>
        <taxon>Lactuca</taxon>
    </lineage>
</organism>